<dbReference type="EMBL" id="JBHUIK010000007">
    <property type="protein sequence ID" value="MFD2216419.1"/>
    <property type="molecule type" value="Genomic_DNA"/>
</dbReference>
<reference evidence="2" key="1">
    <citation type="journal article" date="2019" name="Int. J. Syst. Evol. Microbiol.">
        <title>The Global Catalogue of Microorganisms (GCM) 10K type strain sequencing project: providing services to taxonomists for standard genome sequencing and annotation.</title>
        <authorList>
            <consortium name="The Broad Institute Genomics Platform"/>
            <consortium name="The Broad Institute Genome Sequencing Center for Infectious Disease"/>
            <person name="Wu L."/>
            <person name="Ma J."/>
        </authorList>
    </citation>
    <scope>NUCLEOTIDE SEQUENCE [LARGE SCALE GENOMIC DNA]</scope>
    <source>
        <strain evidence="2">CGMCC 1.15474</strain>
    </source>
</reference>
<evidence type="ECO:0000313" key="2">
    <source>
        <dbReference type="Proteomes" id="UP001597318"/>
    </source>
</evidence>
<dbReference type="RefSeq" id="WP_247347683.1">
    <property type="nucleotide sequence ID" value="NZ_CP095551.1"/>
</dbReference>
<proteinExistence type="predicted"/>
<dbReference type="Proteomes" id="UP001597318">
    <property type="component" value="Unassembled WGS sequence"/>
</dbReference>
<accession>A0ABW5C3B6</accession>
<evidence type="ECO:0000313" key="1">
    <source>
        <dbReference type="EMBL" id="MFD2216419.1"/>
    </source>
</evidence>
<sequence length="122" mass="14060">MRQSCKEIMDKLLATNYIDAKLKDLTYDHKSLTVELKYGDLKGNKNDYIVIFKGCFSVSFNTWLEGMIGTVPNNPDDLDFFLHNVEVEEIEVNGIQLYKCSLTIPMMDCQITCVSIEINYPY</sequence>
<organism evidence="1 2">
    <name type="scientific">Metabacillus endolithicus</name>
    <dbReference type="NCBI Taxonomy" id="1535204"/>
    <lineage>
        <taxon>Bacteria</taxon>
        <taxon>Bacillati</taxon>
        <taxon>Bacillota</taxon>
        <taxon>Bacilli</taxon>
        <taxon>Bacillales</taxon>
        <taxon>Bacillaceae</taxon>
        <taxon>Metabacillus</taxon>
    </lineage>
</organism>
<gene>
    <name evidence="1" type="ORF">ACFSKK_22340</name>
</gene>
<keyword evidence="2" id="KW-1185">Reference proteome</keyword>
<comment type="caution">
    <text evidence="1">The sequence shown here is derived from an EMBL/GenBank/DDBJ whole genome shotgun (WGS) entry which is preliminary data.</text>
</comment>
<name>A0ABW5C3B6_9BACI</name>
<protein>
    <submittedName>
        <fullName evidence="1">Uncharacterized protein</fullName>
    </submittedName>
</protein>